<keyword evidence="1" id="KW-1133">Transmembrane helix</keyword>
<feature type="transmembrane region" description="Helical" evidence="1">
    <location>
        <begin position="111"/>
        <end position="134"/>
    </location>
</feature>
<dbReference type="EnsemblMetazoa" id="G6021.2">
    <property type="protein sequence ID" value="G6021.2:cds"/>
    <property type="gene ID" value="G6021"/>
</dbReference>
<organism evidence="3 4">
    <name type="scientific">Magallana gigas</name>
    <name type="common">Pacific oyster</name>
    <name type="synonym">Crassostrea gigas</name>
    <dbReference type="NCBI Taxonomy" id="29159"/>
    <lineage>
        <taxon>Eukaryota</taxon>
        <taxon>Metazoa</taxon>
        <taxon>Spiralia</taxon>
        <taxon>Lophotrochozoa</taxon>
        <taxon>Mollusca</taxon>
        <taxon>Bivalvia</taxon>
        <taxon>Autobranchia</taxon>
        <taxon>Pteriomorphia</taxon>
        <taxon>Ostreida</taxon>
        <taxon>Ostreoidea</taxon>
        <taxon>Ostreidae</taxon>
        <taxon>Magallana</taxon>
    </lineage>
</organism>
<feature type="signal peptide" evidence="2">
    <location>
        <begin position="1"/>
        <end position="25"/>
    </location>
</feature>
<evidence type="ECO:0000256" key="1">
    <source>
        <dbReference type="SAM" id="Phobius"/>
    </source>
</evidence>
<dbReference type="Gene3D" id="2.170.300.10">
    <property type="entry name" value="Tie2 ligand-binding domain superfamily"/>
    <property type="match status" value="1"/>
</dbReference>
<keyword evidence="1" id="KW-0812">Transmembrane</keyword>
<accession>A0A8W8NJ16</accession>
<dbReference type="OrthoDB" id="6060805at2759"/>
<evidence type="ECO:0000256" key="2">
    <source>
        <dbReference type="SAM" id="SignalP"/>
    </source>
</evidence>
<evidence type="ECO:0000313" key="3">
    <source>
        <dbReference type="EnsemblMetazoa" id="G6021.2:cds"/>
    </source>
</evidence>
<evidence type="ECO:0000313" key="4">
    <source>
        <dbReference type="Proteomes" id="UP000005408"/>
    </source>
</evidence>
<dbReference type="EnsemblMetazoa" id="G6021.3">
    <property type="protein sequence ID" value="G6021.3:cds"/>
    <property type="gene ID" value="G6021"/>
</dbReference>
<keyword evidence="4" id="KW-1185">Reference proteome</keyword>
<keyword evidence="2" id="KW-0732">Signal</keyword>
<feature type="chain" id="PRO_5042432162" evidence="2">
    <location>
        <begin position="26"/>
        <end position="143"/>
    </location>
</feature>
<reference evidence="3" key="1">
    <citation type="submission" date="2022-08" db="UniProtKB">
        <authorList>
            <consortium name="EnsemblMetazoa"/>
        </authorList>
    </citation>
    <scope>IDENTIFICATION</scope>
    <source>
        <strain evidence="3">05x7-T-G4-1.051#20</strain>
    </source>
</reference>
<sequence length="143" mass="16360">MLGCDYNYIFCLLIFLWASFGSIYSKCLQNNGSCCVNYYRDVESRLCKPCNGSFGVNCSFSCPKEYFGHGCREKCYCINTETCDSKIGCVARNYSMEPDQKNISDSSTINMIVYVILIVGCFLTITILGTVMYFQFIKRDIRR</sequence>
<protein>
    <submittedName>
        <fullName evidence="3">Uncharacterized protein</fullName>
    </submittedName>
</protein>
<name>A0A8W8NJ16_MAGGI</name>
<keyword evidence="1" id="KW-0472">Membrane</keyword>
<dbReference type="Proteomes" id="UP000005408">
    <property type="component" value="Unassembled WGS sequence"/>
</dbReference>
<dbReference type="AlphaFoldDB" id="A0A8W8NJ16"/>
<proteinExistence type="predicted"/>